<dbReference type="InterPro" id="IPR001238">
    <property type="entry name" value="DNA-binding_RecF"/>
</dbReference>
<name>A0A170ZFX9_9BACT</name>
<dbReference type="InterPro" id="IPR003395">
    <property type="entry name" value="RecF/RecN/SMC_N"/>
</dbReference>
<dbReference type="PANTHER" id="PTHR32182:SF0">
    <property type="entry name" value="DNA REPLICATION AND REPAIR PROTEIN RECF"/>
    <property type="match status" value="1"/>
</dbReference>
<evidence type="ECO:0000256" key="5">
    <source>
        <dbReference type="ARBA" id="ARBA00022705"/>
    </source>
</evidence>
<evidence type="ECO:0000256" key="10">
    <source>
        <dbReference type="RuleBase" id="RU000578"/>
    </source>
</evidence>
<dbReference type="Gene3D" id="3.40.50.300">
    <property type="entry name" value="P-loop containing nucleotide triphosphate hydrolases"/>
    <property type="match status" value="1"/>
</dbReference>
<evidence type="ECO:0000313" key="13">
    <source>
        <dbReference type="Proteomes" id="UP000076586"/>
    </source>
</evidence>
<dbReference type="Gene3D" id="1.20.1050.90">
    <property type="entry name" value="RecF/RecN/SMC, N-terminal domain"/>
    <property type="match status" value="1"/>
</dbReference>
<dbReference type="HAMAP" id="MF_00365">
    <property type="entry name" value="RecF"/>
    <property type="match status" value="1"/>
</dbReference>
<dbReference type="GO" id="GO:0005524">
    <property type="term" value="F:ATP binding"/>
    <property type="evidence" value="ECO:0007669"/>
    <property type="project" value="UniProtKB-UniRule"/>
</dbReference>
<dbReference type="Pfam" id="PF02463">
    <property type="entry name" value="SMC_N"/>
    <property type="match status" value="1"/>
</dbReference>
<dbReference type="GO" id="GO:0005737">
    <property type="term" value="C:cytoplasm"/>
    <property type="evidence" value="ECO:0007669"/>
    <property type="project" value="UniProtKB-SubCell"/>
</dbReference>
<dbReference type="InterPro" id="IPR042174">
    <property type="entry name" value="RecF_2"/>
</dbReference>
<protein>
    <recommendedName>
        <fullName evidence="3 9">DNA replication and repair protein RecF</fullName>
    </recommendedName>
</protein>
<dbReference type="GO" id="GO:0009432">
    <property type="term" value="P:SOS response"/>
    <property type="evidence" value="ECO:0007669"/>
    <property type="project" value="UniProtKB-UniRule"/>
</dbReference>
<dbReference type="STRING" id="681398.PJIAN_2192"/>
<dbReference type="InterPro" id="IPR018078">
    <property type="entry name" value="DNA-binding_RecF_CS"/>
</dbReference>
<keyword evidence="6 9" id="KW-0547">Nucleotide-binding</keyword>
<keyword evidence="7 9" id="KW-0067">ATP-binding</keyword>
<evidence type="ECO:0000256" key="7">
    <source>
        <dbReference type="ARBA" id="ARBA00022840"/>
    </source>
</evidence>
<keyword evidence="8 9" id="KW-0238">DNA-binding</keyword>
<feature type="binding site" evidence="9">
    <location>
        <begin position="30"/>
        <end position="37"/>
    </location>
    <ligand>
        <name>ATP</name>
        <dbReference type="ChEBI" id="CHEBI:30616"/>
    </ligand>
</feature>
<comment type="caution">
    <text evidence="12">The sequence shown here is derived from an EMBL/GenBank/DDBJ whole genome shotgun (WGS) entry which is preliminary data.</text>
</comment>
<dbReference type="Proteomes" id="UP000076586">
    <property type="component" value="Unassembled WGS sequence"/>
</dbReference>
<evidence type="ECO:0000256" key="6">
    <source>
        <dbReference type="ARBA" id="ARBA00022741"/>
    </source>
</evidence>
<dbReference type="GO" id="GO:0006302">
    <property type="term" value="P:double-strand break repair"/>
    <property type="evidence" value="ECO:0007669"/>
    <property type="project" value="TreeGrafter"/>
</dbReference>
<dbReference type="PROSITE" id="PS00618">
    <property type="entry name" value="RECF_2"/>
    <property type="match status" value="1"/>
</dbReference>
<keyword evidence="13" id="KW-1185">Reference proteome</keyword>
<comment type="subcellular location">
    <subcellularLocation>
        <location evidence="1 9 10">Cytoplasm</location>
    </subcellularLocation>
</comment>
<evidence type="ECO:0000256" key="2">
    <source>
        <dbReference type="ARBA" id="ARBA00008016"/>
    </source>
</evidence>
<dbReference type="OrthoDB" id="9803889at2"/>
<keyword evidence="9 10" id="KW-0234">DNA repair</keyword>
<evidence type="ECO:0000256" key="1">
    <source>
        <dbReference type="ARBA" id="ARBA00004496"/>
    </source>
</evidence>
<gene>
    <name evidence="9" type="primary">recF</name>
    <name evidence="12" type="ORF">PJIAN_2192</name>
</gene>
<dbReference type="EMBL" id="BDCR01000002">
    <property type="protein sequence ID" value="GAT62632.1"/>
    <property type="molecule type" value="Genomic_DNA"/>
</dbReference>
<sequence length="363" mass="42082">MQLTALSILNYKNLTQADLSFSSKINCFIGNNGMGKTNLLDAIYYLSFCKSFTNPVDMQNVKHDADFFVLQGHYQRGNSDEAVYCGLKRRQKKQFKLNKKEYERLSDHIGFLPLVIISPADGALISEGSDERRRFIDSVISQYNKRYLNELIRYNKALMQRNTLLKGDMHDEMVYDIWEEQLAEAGVYIFETRKAFVDEFIPIFQSRFNFITDENERVSIRYQSQLAERNFKESLQRSRERDRILGYTTVGTHKDDLEMLLGDYPIKRVGSQGQNKSFLVSLKFAQFDFLKRASDLTPILLLDDIFDKLDANRVSRILSLVSGDSFGQIFITDTNREHIDHLLSETGCEVKFFFVDNGEVTTL</sequence>
<reference evidence="13" key="2">
    <citation type="journal article" date="2017" name="Genome Announc.">
        <title>Draft genome sequence of Paludibacter jiangxiensis NM7(T), a propionate-producing fermentative bacterium.</title>
        <authorList>
            <person name="Qiu Y.-L."/>
            <person name="Tourlousse D.M."/>
            <person name="Matsuura N."/>
            <person name="Ohashi A."/>
            <person name="Sekiguchi Y."/>
        </authorList>
    </citation>
    <scope>NUCLEOTIDE SEQUENCE [LARGE SCALE GENOMIC DNA]</scope>
    <source>
        <strain evidence="13">NM7</strain>
    </source>
</reference>
<keyword evidence="9 10" id="KW-0227">DNA damage</keyword>
<comment type="function">
    <text evidence="9 10">The RecF protein is involved in DNA metabolism; it is required for DNA replication and normal SOS inducibility. RecF binds preferentially to single-stranded, linear DNA. It also seems to bind ATP.</text>
</comment>
<evidence type="ECO:0000256" key="8">
    <source>
        <dbReference type="ARBA" id="ARBA00023125"/>
    </source>
</evidence>
<feature type="domain" description="RecF/RecN/SMC N-terminal" evidence="11">
    <location>
        <begin position="3"/>
        <end position="340"/>
    </location>
</feature>
<dbReference type="NCBIfam" id="TIGR00611">
    <property type="entry name" value="recf"/>
    <property type="match status" value="1"/>
</dbReference>
<dbReference type="GO" id="GO:0006260">
    <property type="term" value="P:DNA replication"/>
    <property type="evidence" value="ECO:0007669"/>
    <property type="project" value="UniProtKB-UniRule"/>
</dbReference>
<dbReference type="InterPro" id="IPR027417">
    <property type="entry name" value="P-loop_NTPase"/>
</dbReference>
<proteinExistence type="inferred from homology"/>
<keyword evidence="4 9" id="KW-0963">Cytoplasm</keyword>
<evidence type="ECO:0000256" key="4">
    <source>
        <dbReference type="ARBA" id="ARBA00022490"/>
    </source>
</evidence>
<dbReference type="SUPFAM" id="SSF52540">
    <property type="entry name" value="P-loop containing nucleoside triphosphate hydrolases"/>
    <property type="match status" value="1"/>
</dbReference>
<accession>A0A170ZFX9</accession>
<dbReference type="RefSeq" id="WP_068703078.1">
    <property type="nucleotide sequence ID" value="NZ_BDCR01000002.1"/>
</dbReference>
<keyword evidence="9 10" id="KW-0742">SOS response</keyword>
<dbReference type="GO" id="GO:0000731">
    <property type="term" value="P:DNA synthesis involved in DNA repair"/>
    <property type="evidence" value="ECO:0007669"/>
    <property type="project" value="TreeGrafter"/>
</dbReference>
<evidence type="ECO:0000313" key="12">
    <source>
        <dbReference type="EMBL" id="GAT62632.1"/>
    </source>
</evidence>
<evidence type="ECO:0000259" key="11">
    <source>
        <dbReference type="Pfam" id="PF02463"/>
    </source>
</evidence>
<comment type="similarity">
    <text evidence="2 9 10">Belongs to the RecF family.</text>
</comment>
<keyword evidence="5 9" id="KW-0235">DNA replication</keyword>
<dbReference type="GO" id="GO:0003697">
    <property type="term" value="F:single-stranded DNA binding"/>
    <property type="evidence" value="ECO:0007669"/>
    <property type="project" value="UniProtKB-UniRule"/>
</dbReference>
<dbReference type="PANTHER" id="PTHR32182">
    <property type="entry name" value="DNA REPLICATION AND REPAIR PROTEIN RECF"/>
    <property type="match status" value="1"/>
</dbReference>
<evidence type="ECO:0000256" key="3">
    <source>
        <dbReference type="ARBA" id="ARBA00020170"/>
    </source>
</evidence>
<evidence type="ECO:0000256" key="9">
    <source>
        <dbReference type="HAMAP-Rule" id="MF_00365"/>
    </source>
</evidence>
<dbReference type="PROSITE" id="PS00617">
    <property type="entry name" value="RECF_1"/>
    <property type="match status" value="1"/>
</dbReference>
<reference evidence="13" key="1">
    <citation type="submission" date="2016-04" db="EMBL/GenBank/DDBJ databases">
        <title>Draft genome sequence of Paludibacter jiangxiensis strain NM7.</title>
        <authorList>
            <person name="Qiu Y."/>
            <person name="Matsuura N."/>
            <person name="Ohashi A."/>
            <person name="Tourlousse M.D."/>
            <person name="Sekiguchi Y."/>
        </authorList>
    </citation>
    <scope>NUCLEOTIDE SEQUENCE [LARGE SCALE GENOMIC DNA]</scope>
    <source>
        <strain evidence="13">NM7</strain>
    </source>
</reference>
<organism evidence="12 13">
    <name type="scientific">Paludibacter jiangxiensis</name>
    <dbReference type="NCBI Taxonomy" id="681398"/>
    <lineage>
        <taxon>Bacteria</taxon>
        <taxon>Pseudomonadati</taxon>
        <taxon>Bacteroidota</taxon>
        <taxon>Bacteroidia</taxon>
        <taxon>Bacteroidales</taxon>
        <taxon>Paludibacteraceae</taxon>
        <taxon>Paludibacter</taxon>
    </lineage>
</organism>
<dbReference type="AlphaFoldDB" id="A0A170ZFX9"/>